<dbReference type="RefSeq" id="WP_221644888.1">
    <property type="nucleotide sequence ID" value="NZ_JAARWN010000044.1"/>
</dbReference>
<dbReference type="Proteomes" id="UP000535908">
    <property type="component" value="Unassembled WGS sequence"/>
</dbReference>
<feature type="non-terminal residue" evidence="2">
    <location>
        <position position="230"/>
    </location>
</feature>
<feature type="non-terminal residue" evidence="2">
    <location>
        <position position="1"/>
    </location>
</feature>
<dbReference type="InterPro" id="IPR041498">
    <property type="entry name" value="Big_6"/>
</dbReference>
<reference evidence="2 3" key="1">
    <citation type="submission" date="2020-03" db="EMBL/GenBank/DDBJ databases">
        <title>Soil Listeria distribution.</title>
        <authorList>
            <person name="Liao J."/>
            <person name="Wiedmann M."/>
        </authorList>
    </citation>
    <scope>NUCLEOTIDE SEQUENCE [LARGE SCALE GENOMIC DNA]</scope>
    <source>
        <strain evidence="2 3">FSL L7-0741</strain>
    </source>
</reference>
<proteinExistence type="predicted"/>
<accession>A0A7X1CRD0</accession>
<evidence type="ECO:0000313" key="2">
    <source>
        <dbReference type="EMBL" id="MBC1937946.1"/>
    </source>
</evidence>
<dbReference type="Pfam" id="PF17936">
    <property type="entry name" value="Big_6"/>
    <property type="match status" value="1"/>
</dbReference>
<feature type="domain" description="Bacterial Ig" evidence="1">
    <location>
        <begin position="41"/>
        <end position="113"/>
    </location>
</feature>
<dbReference type="InterPro" id="IPR013783">
    <property type="entry name" value="Ig-like_fold"/>
</dbReference>
<dbReference type="AlphaFoldDB" id="A0A7X1CRD0"/>
<evidence type="ECO:0000313" key="3">
    <source>
        <dbReference type="Proteomes" id="UP000535908"/>
    </source>
</evidence>
<sequence>VSANDRGEWKVTVPALIGGQTVQIKATIDATQQVSDSYTVAPDKPTIQAPLTAKDTTITGTTSPSATVKVFIENNLITTTTANGTGQWGAKVSALTAGEDVQVEATFSNQSQKSDVYTVIQETPTVTSQLVEGETIITGLANPNSKVEMWISARRIETVTTDATGHWRSVVPALIANQNVQPRAYFAGAYVDGIKIQVGLDMLDKVKSQWNESHVTVSGRGASKATITIK</sequence>
<evidence type="ECO:0000259" key="1">
    <source>
        <dbReference type="Pfam" id="PF17936"/>
    </source>
</evidence>
<name>A0A7X1CRD0_9LIST</name>
<protein>
    <recommendedName>
        <fullName evidence="1">Bacterial Ig domain-containing protein</fullName>
    </recommendedName>
</protein>
<organism evidence="2 3">
    <name type="scientific">Listeria grandensis</name>
    <dbReference type="NCBI Taxonomy" id="1494963"/>
    <lineage>
        <taxon>Bacteria</taxon>
        <taxon>Bacillati</taxon>
        <taxon>Bacillota</taxon>
        <taxon>Bacilli</taxon>
        <taxon>Bacillales</taxon>
        <taxon>Listeriaceae</taxon>
        <taxon>Listeria</taxon>
    </lineage>
</organism>
<comment type="caution">
    <text evidence="2">The sequence shown here is derived from an EMBL/GenBank/DDBJ whole genome shotgun (WGS) entry which is preliminary data.</text>
</comment>
<dbReference type="Gene3D" id="2.60.40.10">
    <property type="entry name" value="Immunoglobulins"/>
    <property type="match status" value="2"/>
</dbReference>
<gene>
    <name evidence="2" type="ORF">HCA69_16465</name>
</gene>
<dbReference type="EMBL" id="JAARWN010000044">
    <property type="protein sequence ID" value="MBC1937946.1"/>
    <property type="molecule type" value="Genomic_DNA"/>
</dbReference>